<comment type="similarity">
    <text evidence="5">Belongs to the ABC-2 integral membrane protein family.</text>
</comment>
<keyword evidence="5" id="KW-0813">Transport</keyword>
<dbReference type="InterPro" id="IPR047817">
    <property type="entry name" value="ABC2_TM_bact-type"/>
</dbReference>
<evidence type="ECO:0000256" key="2">
    <source>
        <dbReference type="ARBA" id="ARBA00022692"/>
    </source>
</evidence>
<accession>A0ABQ3YER6</accession>
<dbReference type="InterPro" id="IPR051784">
    <property type="entry name" value="Nod_factor_ABC_transporter"/>
</dbReference>
<feature type="transmembrane region" description="Helical" evidence="5">
    <location>
        <begin position="516"/>
        <end position="535"/>
    </location>
</feature>
<dbReference type="Pfam" id="PF01061">
    <property type="entry name" value="ABC2_membrane"/>
    <property type="match status" value="2"/>
</dbReference>
<keyword evidence="2 5" id="KW-0812">Transmembrane</keyword>
<feature type="transmembrane region" description="Helical" evidence="5">
    <location>
        <begin position="239"/>
        <end position="261"/>
    </location>
</feature>
<keyword evidence="3 5" id="KW-1133">Transmembrane helix</keyword>
<evidence type="ECO:0000256" key="6">
    <source>
        <dbReference type="SAM" id="MobiDB-lite"/>
    </source>
</evidence>
<feature type="transmembrane region" description="Helical" evidence="5">
    <location>
        <begin position="396"/>
        <end position="418"/>
    </location>
</feature>
<feature type="transmembrane region" description="Helical" evidence="5">
    <location>
        <begin position="154"/>
        <end position="177"/>
    </location>
</feature>
<feature type="transmembrane region" description="Helical" evidence="5">
    <location>
        <begin position="69"/>
        <end position="95"/>
    </location>
</feature>
<keyword evidence="4 5" id="KW-0472">Membrane</keyword>
<feature type="transmembrane region" description="Helical" evidence="5">
    <location>
        <begin position="116"/>
        <end position="142"/>
    </location>
</feature>
<organism evidence="8 9">
    <name type="scientific">Paractinoplanes deccanensis</name>
    <dbReference type="NCBI Taxonomy" id="113561"/>
    <lineage>
        <taxon>Bacteria</taxon>
        <taxon>Bacillati</taxon>
        <taxon>Actinomycetota</taxon>
        <taxon>Actinomycetes</taxon>
        <taxon>Micromonosporales</taxon>
        <taxon>Micromonosporaceae</taxon>
        <taxon>Paractinoplanes</taxon>
    </lineage>
</organism>
<comment type="caution">
    <text evidence="8">The sequence shown here is derived from an EMBL/GenBank/DDBJ whole genome shotgun (WGS) entry which is preliminary data.</text>
</comment>
<comment type="subcellular location">
    <subcellularLocation>
        <location evidence="5">Cell membrane</location>
        <topology evidence="5">Multi-pass membrane protein</topology>
    </subcellularLocation>
    <subcellularLocation>
        <location evidence="1">Membrane</location>
        <topology evidence="1">Multi-pass membrane protein</topology>
    </subcellularLocation>
</comment>
<feature type="compositionally biased region" description="Basic and acidic residues" evidence="6">
    <location>
        <begin position="267"/>
        <end position="281"/>
    </location>
</feature>
<feature type="transmembrane region" description="Helical" evidence="5">
    <location>
        <begin position="314"/>
        <end position="334"/>
    </location>
</feature>
<dbReference type="RefSeq" id="WP_203773415.1">
    <property type="nucleotide sequence ID" value="NZ_BAAABO010000038.1"/>
</dbReference>
<evidence type="ECO:0000256" key="4">
    <source>
        <dbReference type="ARBA" id="ARBA00023136"/>
    </source>
</evidence>
<evidence type="ECO:0000313" key="8">
    <source>
        <dbReference type="EMBL" id="GID78477.1"/>
    </source>
</evidence>
<feature type="region of interest" description="Disordered" evidence="6">
    <location>
        <begin position="265"/>
        <end position="288"/>
    </location>
</feature>
<proteinExistence type="inferred from homology"/>
<dbReference type="EMBL" id="BOMI01000146">
    <property type="protein sequence ID" value="GID78477.1"/>
    <property type="molecule type" value="Genomic_DNA"/>
</dbReference>
<keyword evidence="9" id="KW-1185">Reference proteome</keyword>
<dbReference type="Proteomes" id="UP000609879">
    <property type="component" value="Unassembled WGS sequence"/>
</dbReference>
<evidence type="ECO:0000256" key="1">
    <source>
        <dbReference type="ARBA" id="ARBA00004141"/>
    </source>
</evidence>
<dbReference type="InterPro" id="IPR013525">
    <property type="entry name" value="ABC2_TM"/>
</dbReference>
<dbReference type="PROSITE" id="PS51012">
    <property type="entry name" value="ABC_TM2"/>
    <property type="match status" value="1"/>
</dbReference>
<sequence>MAVDTPARVHPPTPATRVRALAPLTVHALRAFAHNPPAAFFTLAFPLAFLIIVASIVGNETTGAGVPVAQFLVSPFAVFGVAQASFTLLATDMAVLRENGVLLRQRAAPVPARTVLTARIAASVVISGAAVALLLAVGVLAYDVDVIWRKVPAMLVALLGGIACCASLGLALAALVRTATAAQALAQGLLIPLAFISEVFIVGADLPRWLSAIGSALPLKHFALAMAETFDPAAGYGFLPGHLVVLAAWTAAGAFVAQRWFGWQPRGESRPRPSAEARTEARLSPPAAYPRRSSASLLPGQIRYALTGLTRDPLAVFFAVIFPALLLVLFPAVFGDARVHGLAMAQYLFAGMVAYTTAVSAYVDLPEALVAARSAGVLKRLGGTPLPLGWYLGGRVSAALLTTLLAATVLAVAGVGFLGVRIPLAHLPALLLTIVAGSVCFASLGLAVAALLRSARSLVAITLGTLLPLCFASEIFVVGDQPLPAPLTTVAGVFPLRHLLQALLTATNPDGGGAGFAWTHLAVVAAWTLTGLLVIRRRGLW</sequence>
<feature type="transmembrane region" description="Helical" evidence="5">
    <location>
        <begin position="458"/>
        <end position="478"/>
    </location>
</feature>
<feature type="transmembrane region" description="Helical" evidence="5">
    <location>
        <begin position="38"/>
        <end position="57"/>
    </location>
</feature>
<dbReference type="PANTHER" id="PTHR43229:SF2">
    <property type="entry name" value="NODULATION PROTEIN J"/>
    <property type="match status" value="1"/>
</dbReference>
<evidence type="ECO:0000256" key="5">
    <source>
        <dbReference type="RuleBase" id="RU361157"/>
    </source>
</evidence>
<evidence type="ECO:0000313" key="9">
    <source>
        <dbReference type="Proteomes" id="UP000609879"/>
    </source>
</evidence>
<keyword evidence="5" id="KW-1003">Cell membrane</keyword>
<evidence type="ECO:0000259" key="7">
    <source>
        <dbReference type="PROSITE" id="PS51012"/>
    </source>
</evidence>
<protein>
    <recommendedName>
        <fullName evidence="5">Transport permease protein</fullName>
    </recommendedName>
</protein>
<feature type="transmembrane region" description="Helical" evidence="5">
    <location>
        <begin position="184"/>
        <end position="203"/>
    </location>
</feature>
<feature type="transmembrane region" description="Helical" evidence="5">
    <location>
        <begin position="341"/>
        <end position="363"/>
    </location>
</feature>
<dbReference type="PANTHER" id="PTHR43229">
    <property type="entry name" value="NODULATION PROTEIN J"/>
    <property type="match status" value="1"/>
</dbReference>
<feature type="domain" description="ABC transmembrane type-2" evidence="7">
    <location>
        <begin position="314"/>
        <end position="538"/>
    </location>
</feature>
<comment type="caution">
    <text evidence="5">Lacks conserved residue(s) required for the propagation of feature annotation.</text>
</comment>
<name>A0ABQ3YER6_9ACTN</name>
<evidence type="ECO:0000256" key="3">
    <source>
        <dbReference type="ARBA" id="ARBA00022989"/>
    </source>
</evidence>
<feature type="transmembrane region" description="Helical" evidence="5">
    <location>
        <begin position="430"/>
        <end position="452"/>
    </location>
</feature>
<reference evidence="8 9" key="1">
    <citation type="submission" date="2021-01" db="EMBL/GenBank/DDBJ databases">
        <title>Whole genome shotgun sequence of Actinoplanes deccanensis NBRC 13994.</title>
        <authorList>
            <person name="Komaki H."/>
            <person name="Tamura T."/>
        </authorList>
    </citation>
    <scope>NUCLEOTIDE SEQUENCE [LARGE SCALE GENOMIC DNA]</scope>
    <source>
        <strain evidence="8 9">NBRC 13994</strain>
    </source>
</reference>
<gene>
    <name evidence="8" type="ORF">Ade02nite_71180</name>
</gene>